<dbReference type="EMBL" id="CM042049">
    <property type="protein sequence ID" value="KAI3745955.1"/>
    <property type="molecule type" value="Genomic_DNA"/>
</dbReference>
<accession>A0ACB9DHI0</accession>
<keyword evidence="2" id="KW-1185">Reference proteome</keyword>
<protein>
    <submittedName>
        <fullName evidence="1">Uncharacterized protein</fullName>
    </submittedName>
</protein>
<gene>
    <name evidence="1" type="ORF">L6452_08368</name>
</gene>
<evidence type="ECO:0000313" key="1">
    <source>
        <dbReference type="EMBL" id="KAI3745955.1"/>
    </source>
</evidence>
<organism evidence="1 2">
    <name type="scientific">Arctium lappa</name>
    <name type="common">Greater burdock</name>
    <name type="synonym">Lappa major</name>
    <dbReference type="NCBI Taxonomy" id="4217"/>
    <lineage>
        <taxon>Eukaryota</taxon>
        <taxon>Viridiplantae</taxon>
        <taxon>Streptophyta</taxon>
        <taxon>Embryophyta</taxon>
        <taxon>Tracheophyta</taxon>
        <taxon>Spermatophyta</taxon>
        <taxon>Magnoliopsida</taxon>
        <taxon>eudicotyledons</taxon>
        <taxon>Gunneridae</taxon>
        <taxon>Pentapetalae</taxon>
        <taxon>asterids</taxon>
        <taxon>campanulids</taxon>
        <taxon>Asterales</taxon>
        <taxon>Asteraceae</taxon>
        <taxon>Carduoideae</taxon>
        <taxon>Cardueae</taxon>
        <taxon>Arctiinae</taxon>
        <taxon>Arctium</taxon>
    </lineage>
</organism>
<reference evidence="2" key="1">
    <citation type="journal article" date="2022" name="Mol. Ecol. Resour.">
        <title>The genomes of chicory, endive, great burdock and yacon provide insights into Asteraceae palaeo-polyploidization history and plant inulin production.</title>
        <authorList>
            <person name="Fan W."/>
            <person name="Wang S."/>
            <person name="Wang H."/>
            <person name="Wang A."/>
            <person name="Jiang F."/>
            <person name="Liu H."/>
            <person name="Zhao H."/>
            <person name="Xu D."/>
            <person name="Zhang Y."/>
        </authorList>
    </citation>
    <scope>NUCLEOTIDE SEQUENCE [LARGE SCALE GENOMIC DNA]</scope>
    <source>
        <strain evidence="2">cv. Niubang</strain>
    </source>
</reference>
<proteinExistence type="predicted"/>
<sequence length="203" mass="23290">MMCESFLEKCAAVDHVLSIAIPGSKIPSWFEEQRHGNQIALKFPPKCHTDILGFAVCGVLRKKWQRENVQTLNASEIHFTVGTDSRLIREPEVDDTNASAAATEDESMWIVYIPFTLFQEQMYDDFGEEDRFLFARGNLIINILEPKGGYTKIVRCGAHIMYKEDVGSLHPARDYKNSNLVRRLDDSFAYIEKFRNIDLQIPL</sequence>
<name>A0ACB9DHI0_ARCLA</name>
<dbReference type="Proteomes" id="UP001055879">
    <property type="component" value="Linkage Group LG03"/>
</dbReference>
<comment type="caution">
    <text evidence="1">The sequence shown here is derived from an EMBL/GenBank/DDBJ whole genome shotgun (WGS) entry which is preliminary data.</text>
</comment>
<reference evidence="1 2" key="2">
    <citation type="journal article" date="2022" name="Mol. Ecol. Resour.">
        <title>The genomes of chicory, endive, great burdock and yacon provide insights into Asteraceae paleo-polyploidization history and plant inulin production.</title>
        <authorList>
            <person name="Fan W."/>
            <person name="Wang S."/>
            <person name="Wang H."/>
            <person name="Wang A."/>
            <person name="Jiang F."/>
            <person name="Liu H."/>
            <person name="Zhao H."/>
            <person name="Xu D."/>
            <person name="Zhang Y."/>
        </authorList>
    </citation>
    <scope>NUCLEOTIDE SEQUENCE [LARGE SCALE GENOMIC DNA]</scope>
    <source>
        <strain evidence="2">cv. Niubang</strain>
    </source>
</reference>
<evidence type="ECO:0000313" key="2">
    <source>
        <dbReference type="Proteomes" id="UP001055879"/>
    </source>
</evidence>